<reference evidence="1 2" key="1">
    <citation type="submission" date="2016-10" db="EMBL/GenBank/DDBJ databases">
        <title>Comparative genomics of Pseudomonas syringae.</title>
        <authorList>
            <person name="Hulin M.T."/>
        </authorList>
    </citation>
    <scope>NUCLEOTIDE SEQUENCE [LARGE SCALE GENOMIC DNA]</scope>
    <source>
        <strain evidence="1 2">9643</strain>
    </source>
</reference>
<dbReference type="Proteomes" id="UP000236998">
    <property type="component" value="Unassembled WGS sequence"/>
</dbReference>
<gene>
    <name evidence="1" type="ORF">BKM07_21960</name>
</gene>
<comment type="caution">
    <text evidence="1">The sequence shown here is derived from an EMBL/GenBank/DDBJ whole genome shotgun (WGS) entry which is preliminary data.</text>
</comment>
<sequence length="167" mass="18425">MGIKPPATILSPAEPERFLFDNLGLPPDLTDNLRYRWEEAERCETARAWLAANILYGSILEATLHGWLGRMKKQALAARAAPKKTIKGGKNVDIPIPRWGLNDLISVALELGLIDPTLTRHAHALRDNRNLVHPARQIEERSEPDSKLTAISKQVVGAVLSAMASKP</sequence>
<name>A0ABD6V5Q2_9PSED</name>
<dbReference type="AlphaFoldDB" id="A0ABD6V5Q2"/>
<accession>A0ABD6V5Q2</accession>
<organism evidence="1 2">
    <name type="scientific">Pseudomonas syringae group genomosp. 3</name>
    <dbReference type="NCBI Taxonomy" id="251701"/>
    <lineage>
        <taxon>Bacteria</taxon>
        <taxon>Pseudomonadati</taxon>
        <taxon>Pseudomonadota</taxon>
        <taxon>Gammaproteobacteria</taxon>
        <taxon>Pseudomonadales</taxon>
        <taxon>Pseudomonadaceae</taxon>
        <taxon>Pseudomonas</taxon>
    </lineage>
</organism>
<evidence type="ECO:0000313" key="1">
    <source>
        <dbReference type="EMBL" id="POD65259.1"/>
    </source>
</evidence>
<proteinExistence type="predicted"/>
<dbReference type="EMBL" id="MLET01000020">
    <property type="protein sequence ID" value="POD65259.1"/>
    <property type="molecule type" value="Genomic_DNA"/>
</dbReference>
<evidence type="ECO:0000313" key="2">
    <source>
        <dbReference type="Proteomes" id="UP000236998"/>
    </source>
</evidence>
<evidence type="ECO:0008006" key="3">
    <source>
        <dbReference type="Google" id="ProtNLM"/>
    </source>
</evidence>
<protein>
    <recommendedName>
        <fullName evidence="3">DUF4145 domain-containing protein</fullName>
    </recommendedName>
</protein>